<sequence>MVNRFDTKKFLNPFEIQSFEILSISRMIVDNINRLCLSHDFFPSDDHTTRRILILHEVRIHNHYDIS</sequence>
<organism evidence="1 2">
    <name type="scientific">Entotheonella factor</name>
    <dbReference type="NCBI Taxonomy" id="1429438"/>
    <lineage>
        <taxon>Bacteria</taxon>
        <taxon>Pseudomonadati</taxon>
        <taxon>Nitrospinota/Tectimicrobiota group</taxon>
        <taxon>Candidatus Tectimicrobiota</taxon>
        <taxon>Candidatus Entotheonellia</taxon>
        <taxon>Candidatus Entotheonellales</taxon>
        <taxon>Candidatus Entotheonellaceae</taxon>
        <taxon>Candidatus Entotheonella</taxon>
    </lineage>
</organism>
<evidence type="ECO:0000313" key="1">
    <source>
        <dbReference type="EMBL" id="ETW98489.1"/>
    </source>
</evidence>
<name>W4LKQ2_ENTF1</name>
<accession>W4LKQ2</accession>
<dbReference type="AlphaFoldDB" id="W4LKQ2"/>
<dbReference type="Proteomes" id="UP000019141">
    <property type="component" value="Unassembled WGS sequence"/>
</dbReference>
<proteinExistence type="predicted"/>
<reference evidence="1 2" key="1">
    <citation type="journal article" date="2014" name="Nature">
        <title>An environmental bacterial taxon with a large and distinct metabolic repertoire.</title>
        <authorList>
            <person name="Wilson M.C."/>
            <person name="Mori T."/>
            <person name="Ruckert C."/>
            <person name="Uria A.R."/>
            <person name="Helf M.J."/>
            <person name="Takada K."/>
            <person name="Gernert C."/>
            <person name="Steffens U.A."/>
            <person name="Heycke N."/>
            <person name="Schmitt S."/>
            <person name="Rinke C."/>
            <person name="Helfrich E.J."/>
            <person name="Brachmann A.O."/>
            <person name="Gurgui C."/>
            <person name="Wakimoto T."/>
            <person name="Kracht M."/>
            <person name="Crusemann M."/>
            <person name="Hentschel U."/>
            <person name="Abe I."/>
            <person name="Matsunaga S."/>
            <person name="Kalinowski J."/>
            <person name="Takeyama H."/>
            <person name="Piel J."/>
        </authorList>
    </citation>
    <scope>NUCLEOTIDE SEQUENCE [LARGE SCALE GENOMIC DNA]</scope>
    <source>
        <strain evidence="2">TSY1</strain>
    </source>
</reference>
<gene>
    <name evidence="1" type="ORF">ETSY1_18575</name>
</gene>
<dbReference type="HOGENOM" id="CLU_2804418_0_0_7"/>
<comment type="caution">
    <text evidence="1">The sequence shown here is derived from an EMBL/GenBank/DDBJ whole genome shotgun (WGS) entry which is preliminary data.</text>
</comment>
<keyword evidence="2" id="KW-1185">Reference proteome</keyword>
<dbReference type="EMBL" id="AZHW01000550">
    <property type="protein sequence ID" value="ETW98489.1"/>
    <property type="molecule type" value="Genomic_DNA"/>
</dbReference>
<evidence type="ECO:0000313" key="2">
    <source>
        <dbReference type="Proteomes" id="UP000019141"/>
    </source>
</evidence>
<protein>
    <submittedName>
        <fullName evidence="1">Uncharacterized protein</fullName>
    </submittedName>
</protein>